<feature type="region of interest" description="Disordered" evidence="1">
    <location>
        <begin position="763"/>
        <end position="894"/>
    </location>
</feature>
<protein>
    <submittedName>
        <fullName evidence="3">Uncharacterized protein</fullName>
    </submittedName>
</protein>
<dbReference type="AlphaFoldDB" id="A0A2H3J2Z9"/>
<evidence type="ECO:0000256" key="1">
    <source>
        <dbReference type="SAM" id="MobiDB-lite"/>
    </source>
</evidence>
<feature type="compositionally biased region" description="Polar residues" evidence="1">
    <location>
        <begin position="701"/>
        <end position="711"/>
    </location>
</feature>
<feature type="compositionally biased region" description="Polar residues" evidence="1">
    <location>
        <begin position="501"/>
        <end position="520"/>
    </location>
</feature>
<keyword evidence="2" id="KW-0812">Transmembrane</keyword>
<reference evidence="3 4" key="1">
    <citation type="journal article" date="2012" name="Science">
        <title>The Paleozoic origin of enzymatic lignin decomposition reconstructed from 31 fungal genomes.</title>
        <authorList>
            <person name="Floudas D."/>
            <person name="Binder M."/>
            <person name="Riley R."/>
            <person name="Barry K."/>
            <person name="Blanchette R.A."/>
            <person name="Henrissat B."/>
            <person name="Martinez A.T."/>
            <person name="Otillar R."/>
            <person name="Spatafora J.W."/>
            <person name="Yadav J.S."/>
            <person name="Aerts A."/>
            <person name="Benoit I."/>
            <person name="Boyd A."/>
            <person name="Carlson A."/>
            <person name="Copeland A."/>
            <person name="Coutinho P.M."/>
            <person name="de Vries R.P."/>
            <person name="Ferreira P."/>
            <person name="Findley K."/>
            <person name="Foster B."/>
            <person name="Gaskell J."/>
            <person name="Glotzer D."/>
            <person name="Gorecki P."/>
            <person name="Heitman J."/>
            <person name="Hesse C."/>
            <person name="Hori C."/>
            <person name="Igarashi K."/>
            <person name="Jurgens J.A."/>
            <person name="Kallen N."/>
            <person name="Kersten P."/>
            <person name="Kohler A."/>
            <person name="Kuees U."/>
            <person name="Kumar T.K.A."/>
            <person name="Kuo A."/>
            <person name="LaButti K."/>
            <person name="Larrondo L.F."/>
            <person name="Lindquist E."/>
            <person name="Ling A."/>
            <person name="Lombard V."/>
            <person name="Lucas S."/>
            <person name="Lundell T."/>
            <person name="Martin R."/>
            <person name="McLaughlin D.J."/>
            <person name="Morgenstern I."/>
            <person name="Morin E."/>
            <person name="Murat C."/>
            <person name="Nagy L.G."/>
            <person name="Nolan M."/>
            <person name="Ohm R.A."/>
            <person name="Patyshakuliyeva A."/>
            <person name="Rokas A."/>
            <person name="Ruiz-Duenas F.J."/>
            <person name="Sabat G."/>
            <person name="Salamov A."/>
            <person name="Samejima M."/>
            <person name="Schmutz J."/>
            <person name="Slot J.C."/>
            <person name="St John F."/>
            <person name="Stenlid J."/>
            <person name="Sun H."/>
            <person name="Sun S."/>
            <person name="Syed K."/>
            <person name="Tsang A."/>
            <person name="Wiebenga A."/>
            <person name="Young D."/>
            <person name="Pisabarro A."/>
            <person name="Eastwood D.C."/>
            <person name="Martin F."/>
            <person name="Cullen D."/>
            <person name="Grigoriev I.V."/>
            <person name="Hibbett D.S."/>
        </authorList>
    </citation>
    <scope>NUCLEOTIDE SEQUENCE [LARGE SCALE GENOMIC DNA]</scope>
    <source>
        <strain evidence="3 4">MD-104</strain>
    </source>
</reference>
<feature type="compositionally biased region" description="Low complexity" evidence="1">
    <location>
        <begin position="655"/>
        <end position="665"/>
    </location>
</feature>
<dbReference type="Gene3D" id="2.60.120.260">
    <property type="entry name" value="Galactose-binding domain-like"/>
    <property type="match status" value="2"/>
</dbReference>
<keyword evidence="2" id="KW-0472">Membrane</keyword>
<organism evidence="3 4">
    <name type="scientific">Wolfiporia cocos (strain MD-104)</name>
    <name type="common">Brown rot fungus</name>
    <dbReference type="NCBI Taxonomy" id="742152"/>
    <lineage>
        <taxon>Eukaryota</taxon>
        <taxon>Fungi</taxon>
        <taxon>Dikarya</taxon>
        <taxon>Basidiomycota</taxon>
        <taxon>Agaricomycotina</taxon>
        <taxon>Agaricomycetes</taxon>
        <taxon>Polyporales</taxon>
        <taxon>Phaeolaceae</taxon>
        <taxon>Wolfiporia</taxon>
    </lineage>
</organism>
<feature type="region of interest" description="Disordered" evidence="1">
    <location>
        <begin position="596"/>
        <end position="749"/>
    </location>
</feature>
<keyword evidence="2" id="KW-1133">Transmembrane helix</keyword>
<evidence type="ECO:0000313" key="3">
    <source>
        <dbReference type="EMBL" id="PCH36085.1"/>
    </source>
</evidence>
<accession>A0A2H3J2Z9</accession>
<dbReference type="OMA" id="ELRIDWN"/>
<feature type="transmembrane region" description="Helical" evidence="2">
    <location>
        <begin position="348"/>
        <end position="373"/>
    </location>
</feature>
<feature type="region of interest" description="Disordered" evidence="1">
    <location>
        <begin position="455"/>
        <end position="546"/>
    </location>
</feature>
<proteinExistence type="predicted"/>
<evidence type="ECO:0000256" key="2">
    <source>
        <dbReference type="SAM" id="Phobius"/>
    </source>
</evidence>
<name>A0A2H3J2Z9_WOLCO</name>
<feature type="compositionally biased region" description="Polar residues" evidence="1">
    <location>
        <begin position="596"/>
        <end position="605"/>
    </location>
</feature>
<feature type="compositionally biased region" description="Low complexity" evidence="1">
    <location>
        <begin position="622"/>
        <end position="642"/>
    </location>
</feature>
<feature type="compositionally biased region" description="Polar residues" evidence="1">
    <location>
        <begin position="829"/>
        <end position="859"/>
    </location>
</feature>
<dbReference type="STRING" id="742152.A0A2H3J2Z9"/>
<feature type="compositionally biased region" description="Pro residues" evidence="1">
    <location>
        <begin position="715"/>
        <end position="727"/>
    </location>
</feature>
<dbReference type="OrthoDB" id="2576334at2759"/>
<gene>
    <name evidence="3" type="ORF">WOLCODRAFT_140217</name>
</gene>
<dbReference type="Proteomes" id="UP000218811">
    <property type="component" value="Unassembled WGS sequence"/>
</dbReference>
<sequence length="894" mass="94661">MAVPVFSITVDDNSPTIAYAPFADTFGPPNVTAGWNPYYSVSGFAEVYGSSSSGSGVGNIGNGTSLHLTACNNAEFALKWNGTAVTIHGTQVAPSSSSLTYSIALDGNATTNYYSSISAAASIETAANDTLASFSNLVDGEHEIALTVHNPGASSETDPISLDAFIALSHVDLFVEGLPAPSPTATTALTSPTATLTTFTVPDDTISYLGQWSYVTDLLPDLPADGFHTSMTVGDSAHVEFNGTAITLAGLTTPSSGRYNISLDGTQYATLSARSSFTDSVPTVLFYVAGLEPTVMHTLEVVNAGADEEGEGTYLVVLAGGVNVTTTESSSASSIGAVSTSTGLPRGAVAAISIGATLAFIGLIGLIVVLFFWRRRTDRRKRSMLEHPQVRYWRSNWRRWFTSGAGNAPTTAEHMSEKGRASAWYGRPDEAAEEGVLEIGGPSGHNEKDVEDDIEENAQRQGAKGKSVARTRHASQNSDGSFSIELPELSSTPLEYPPTLFPSTPQPLSLRSQVSTLPQKSTSTSHPSSRPRGPREMHNRTNSRGILLSQVYTAVADAERDENTSPLRVEFAHQRDRPERRTERYLSTGALSLPQSLKQALSHTASEPAVETTEVGRSTPRPSTLLSFLDFSSSTSGSSSPRDVSRPRSTRRSRSGSMRSTPSSRSQRKSGSDRSTTSTNPAERRGSMGLSMTIGGGPTASRPSLTPNISLHTVPLPPPIVLSPTPHPTNVSDPALPDQALMMPSPTDSIPLTVSDIHFRNSVHSSASHVTESRRTSAIRYSGSHRPPHPPLPGAEPQSPSSAFIPSHSREGSQPVRSTIVQKLMGLQPSDSNPSTPLASAATFSEPRTGQAETASSQPDLPPLRPNTESSSAAGRPTTPGRTSLFPFGLGRHR</sequence>
<evidence type="ECO:0000313" key="4">
    <source>
        <dbReference type="Proteomes" id="UP000218811"/>
    </source>
</evidence>
<feature type="compositionally biased region" description="Low complexity" evidence="1">
    <location>
        <begin position="521"/>
        <end position="531"/>
    </location>
</feature>
<dbReference type="EMBL" id="KB467865">
    <property type="protein sequence ID" value="PCH36085.1"/>
    <property type="molecule type" value="Genomic_DNA"/>
</dbReference>
<keyword evidence="4" id="KW-1185">Reference proteome</keyword>